<proteinExistence type="predicted"/>
<evidence type="ECO:0000259" key="4">
    <source>
        <dbReference type="PROSITE" id="PS50956"/>
    </source>
</evidence>
<dbReference type="InterPro" id="IPR036388">
    <property type="entry name" value="WH-like_DNA-bd_sf"/>
</dbReference>
<dbReference type="InterPro" id="IPR036390">
    <property type="entry name" value="WH_DNA-bd_sf"/>
</dbReference>
<dbReference type="InterPro" id="IPR019885">
    <property type="entry name" value="Tscrpt_reg_HTH_AsnC-type_CS"/>
</dbReference>
<dbReference type="AlphaFoldDB" id="A0AAU9E4N7"/>
<dbReference type="Gene3D" id="1.10.10.10">
    <property type="entry name" value="Winged helix-like DNA-binding domain superfamily/Winged helix DNA-binding domain"/>
    <property type="match status" value="1"/>
</dbReference>
<dbReference type="PROSITE" id="PS00519">
    <property type="entry name" value="HTH_ASNC_1"/>
    <property type="match status" value="1"/>
</dbReference>
<evidence type="ECO:0000313" key="6">
    <source>
        <dbReference type="Proteomes" id="UP001321786"/>
    </source>
</evidence>
<dbReference type="RefSeq" id="WP_338535251.1">
    <property type="nucleotide sequence ID" value="NZ_AP028654.1"/>
</dbReference>
<dbReference type="InterPro" id="IPR011991">
    <property type="entry name" value="ArsR-like_HTH"/>
</dbReference>
<organism evidence="5 6">
    <name type="scientific">Helicovermis profundi</name>
    <dbReference type="NCBI Taxonomy" id="3065157"/>
    <lineage>
        <taxon>Bacteria</taxon>
        <taxon>Bacillati</taxon>
        <taxon>Bacillota</taxon>
        <taxon>Clostridia</taxon>
        <taxon>Helicovermis</taxon>
    </lineage>
</organism>
<dbReference type="PANTHER" id="PTHR30154">
    <property type="entry name" value="LEUCINE-RESPONSIVE REGULATORY PROTEIN"/>
    <property type="match status" value="1"/>
</dbReference>
<dbReference type="SUPFAM" id="SSF54909">
    <property type="entry name" value="Dimeric alpha+beta barrel"/>
    <property type="match status" value="1"/>
</dbReference>
<dbReference type="SMART" id="SM00344">
    <property type="entry name" value="HTH_ASNC"/>
    <property type="match status" value="1"/>
</dbReference>
<dbReference type="GO" id="GO:0005829">
    <property type="term" value="C:cytosol"/>
    <property type="evidence" value="ECO:0007669"/>
    <property type="project" value="TreeGrafter"/>
</dbReference>
<dbReference type="Pfam" id="PF01037">
    <property type="entry name" value="AsnC_trans_reg"/>
    <property type="match status" value="1"/>
</dbReference>
<accession>A0AAU9E4N7</accession>
<dbReference type="PRINTS" id="PR00033">
    <property type="entry name" value="HTHASNC"/>
</dbReference>
<dbReference type="CDD" id="cd00090">
    <property type="entry name" value="HTH_ARSR"/>
    <property type="match status" value="1"/>
</dbReference>
<sequence length="143" mass="15980">MDQTDYKILDELQKSGRISMKDLGKKVALTSPAVTERVKKLEDAGIISGYSAIIDPKKLNKHVQAIINVDLQVHNHKKFIELAKKEPSIIECHHLTGEDCMQIKVIVSNTEELEELLSRIQSIGSTKTTIILSTPLKNKPILP</sequence>
<evidence type="ECO:0000256" key="2">
    <source>
        <dbReference type="ARBA" id="ARBA00023125"/>
    </source>
</evidence>
<dbReference type="PROSITE" id="PS50956">
    <property type="entry name" value="HTH_ASNC_2"/>
    <property type="match status" value="1"/>
</dbReference>
<dbReference type="Gene3D" id="3.30.70.920">
    <property type="match status" value="1"/>
</dbReference>
<evidence type="ECO:0000256" key="1">
    <source>
        <dbReference type="ARBA" id="ARBA00023015"/>
    </source>
</evidence>
<keyword evidence="6" id="KW-1185">Reference proteome</keyword>
<dbReference type="FunFam" id="1.10.10.10:FF:000186">
    <property type="entry name" value="AsnC family transcriptional regulator"/>
    <property type="match status" value="1"/>
</dbReference>
<dbReference type="InterPro" id="IPR000485">
    <property type="entry name" value="AsnC-type_HTH_dom"/>
</dbReference>
<dbReference type="EMBL" id="AP028654">
    <property type="protein sequence ID" value="BEP29626.1"/>
    <property type="molecule type" value="Genomic_DNA"/>
</dbReference>
<keyword evidence="2" id="KW-0238">DNA-binding</keyword>
<keyword evidence="1" id="KW-0805">Transcription regulation</keyword>
<dbReference type="GO" id="GO:0043200">
    <property type="term" value="P:response to amino acid"/>
    <property type="evidence" value="ECO:0007669"/>
    <property type="project" value="TreeGrafter"/>
</dbReference>
<dbReference type="PANTHER" id="PTHR30154:SF53">
    <property type="entry name" value="HTH-TYPE TRANSCRIPTIONAL REGULATOR LRPC"/>
    <property type="match status" value="1"/>
</dbReference>
<keyword evidence="3" id="KW-0804">Transcription</keyword>
<feature type="domain" description="HTH asnC-type" evidence="4">
    <location>
        <begin position="1"/>
        <end position="62"/>
    </location>
</feature>
<dbReference type="KEGG" id="hprf:HLPR_19570"/>
<dbReference type="Pfam" id="PF13412">
    <property type="entry name" value="HTH_24"/>
    <property type="match status" value="1"/>
</dbReference>
<dbReference type="GO" id="GO:0043565">
    <property type="term" value="F:sequence-specific DNA binding"/>
    <property type="evidence" value="ECO:0007669"/>
    <property type="project" value="InterPro"/>
</dbReference>
<reference evidence="5 6" key="1">
    <citation type="submission" date="2023-08" db="EMBL/GenBank/DDBJ databases">
        <title>Helicovermis profunda gen. nov., sp. nov., a novel mesophilic, fermentative bacterium within the Bacillota from a deep-sea hydrothermal vent chimney.</title>
        <authorList>
            <person name="Miyazaki U."/>
            <person name="Mizutani D."/>
            <person name="Hashimoto Y."/>
            <person name="Tame A."/>
            <person name="Sawayama S."/>
            <person name="Miyazaki J."/>
            <person name="Takai K."/>
            <person name="Nakagawa S."/>
        </authorList>
    </citation>
    <scope>NUCLEOTIDE SEQUENCE [LARGE SCALE GENOMIC DNA]</scope>
    <source>
        <strain evidence="5 6">S502</strain>
    </source>
</reference>
<dbReference type="InterPro" id="IPR019888">
    <property type="entry name" value="Tscrpt_reg_AsnC-like"/>
</dbReference>
<dbReference type="InterPro" id="IPR011008">
    <property type="entry name" value="Dimeric_a/b-barrel"/>
</dbReference>
<gene>
    <name evidence="5" type="ORF">HLPR_19570</name>
</gene>
<name>A0AAU9E4N7_9FIRM</name>
<evidence type="ECO:0000256" key="3">
    <source>
        <dbReference type="ARBA" id="ARBA00023163"/>
    </source>
</evidence>
<protein>
    <submittedName>
        <fullName evidence="5">Lrp/AsnC family transcriptional regulator</fullName>
    </submittedName>
</protein>
<evidence type="ECO:0000313" key="5">
    <source>
        <dbReference type="EMBL" id="BEP29626.1"/>
    </source>
</evidence>
<dbReference type="Proteomes" id="UP001321786">
    <property type="component" value="Chromosome"/>
</dbReference>
<dbReference type="SUPFAM" id="SSF46785">
    <property type="entry name" value="Winged helix' DNA-binding domain"/>
    <property type="match status" value="1"/>
</dbReference>
<dbReference type="InterPro" id="IPR019887">
    <property type="entry name" value="Tscrpt_reg_AsnC/Lrp_C"/>
</dbReference>